<dbReference type="Gene3D" id="3.40.50.2020">
    <property type="match status" value="1"/>
</dbReference>
<comment type="function">
    <text evidence="2">Catalyzes a salvage reaction resulting in the formation of AMP, that is energically less costly than de novo synthesis.</text>
</comment>
<evidence type="ECO:0000256" key="1">
    <source>
        <dbReference type="ARBA" id="ARBA00000868"/>
    </source>
</evidence>
<keyword evidence="10" id="KW-0808">Transferase</keyword>
<dbReference type="InterPro" id="IPR005764">
    <property type="entry name" value="Ade_phspho_trans"/>
</dbReference>
<evidence type="ECO:0000256" key="12">
    <source>
        <dbReference type="SAM" id="SignalP"/>
    </source>
</evidence>
<accession>A0A7S3UWS1</accession>
<feature type="domain" description="Phosphoribosyltransferase" evidence="13">
    <location>
        <begin position="56"/>
        <end position="183"/>
    </location>
</feature>
<dbReference type="AlphaFoldDB" id="A0A7S3UWS1"/>
<comment type="pathway">
    <text evidence="4">Purine metabolism; AMP biosynthesis via salvage pathway; AMP from adenine: step 1/1.</text>
</comment>
<dbReference type="GO" id="GO:0044209">
    <property type="term" value="P:AMP salvage"/>
    <property type="evidence" value="ECO:0007669"/>
    <property type="project" value="UniProtKB-UniPathway"/>
</dbReference>
<keyword evidence="12" id="KW-0732">Signal</keyword>
<dbReference type="FunFam" id="3.40.50.2020:FF:000004">
    <property type="entry name" value="Adenine phosphoribosyltransferase"/>
    <property type="match status" value="1"/>
</dbReference>
<evidence type="ECO:0000259" key="13">
    <source>
        <dbReference type="Pfam" id="PF00156"/>
    </source>
</evidence>
<dbReference type="GO" id="GO:0006168">
    <property type="term" value="P:adenine salvage"/>
    <property type="evidence" value="ECO:0007669"/>
    <property type="project" value="InterPro"/>
</dbReference>
<dbReference type="InterPro" id="IPR000836">
    <property type="entry name" value="PRTase_dom"/>
</dbReference>
<dbReference type="EMBL" id="HBIU01013238">
    <property type="protein sequence ID" value="CAE0627371.1"/>
    <property type="molecule type" value="Transcribed_RNA"/>
</dbReference>
<comment type="similarity">
    <text evidence="5">Belongs to the purine/pyrimidine phosphoribosyltransferase family.</text>
</comment>
<evidence type="ECO:0000256" key="3">
    <source>
        <dbReference type="ARBA" id="ARBA00004496"/>
    </source>
</evidence>
<dbReference type="GO" id="GO:0006166">
    <property type="term" value="P:purine ribonucleoside salvage"/>
    <property type="evidence" value="ECO:0007669"/>
    <property type="project" value="UniProtKB-KW"/>
</dbReference>
<keyword evidence="8" id="KW-0963">Cytoplasm</keyword>
<sequence length="239" mass="25480">MLLVGWFFLLLFSSNMAELTATYTTNGPVAQRIASSIPYFPFKGIDRFYDIGGMLAHPEIFQLAIDSYVDKYKDIDITSIAGFDARGFILGPPIALALKKPFIMLRKAGKMPNAITGSEYKKEYEGDNAAGGDTLGIQRGAVKPGDRVLLVDDLVATGGTLLAGIELVKQLGGSVVECACMVELQALGAANRIAEQHPEIAVWGLISEQILTRDGEAELQADAAAADTAAGQGEPTQEL</sequence>
<dbReference type="InterPro" id="IPR029057">
    <property type="entry name" value="PRTase-like"/>
</dbReference>
<feature type="signal peptide" evidence="12">
    <location>
        <begin position="1"/>
        <end position="17"/>
    </location>
</feature>
<dbReference type="GO" id="GO:0003999">
    <property type="term" value="F:adenine phosphoribosyltransferase activity"/>
    <property type="evidence" value="ECO:0007669"/>
    <property type="project" value="UniProtKB-EC"/>
</dbReference>
<comment type="subcellular location">
    <subcellularLocation>
        <location evidence="3">Cytoplasm</location>
    </subcellularLocation>
</comment>
<feature type="chain" id="PRO_5031378613" description="adenine phosphoribosyltransferase" evidence="12">
    <location>
        <begin position="18"/>
        <end position="239"/>
    </location>
</feature>
<keyword evidence="9" id="KW-0328">Glycosyltransferase</keyword>
<gene>
    <name evidence="14" type="ORF">HAKA00212_LOCUS6049</name>
</gene>
<keyword evidence="11" id="KW-0660">Purine salvage</keyword>
<proteinExistence type="inferred from homology"/>
<evidence type="ECO:0000256" key="11">
    <source>
        <dbReference type="ARBA" id="ARBA00022726"/>
    </source>
</evidence>
<evidence type="ECO:0000256" key="4">
    <source>
        <dbReference type="ARBA" id="ARBA00004659"/>
    </source>
</evidence>
<evidence type="ECO:0000256" key="2">
    <source>
        <dbReference type="ARBA" id="ARBA00003968"/>
    </source>
</evidence>
<dbReference type="PANTHER" id="PTHR11776">
    <property type="entry name" value="ADENINE PHOSPHORIBOSYLTRANSFERASE"/>
    <property type="match status" value="1"/>
</dbReference>
<evidence type="ECO:0000256" key="10">
    <source>
        <dbReference type="ARBA" id="ARBA00022679"/>
    </source>
</evidence>
<reference evidence="14" key="1">
    <citation type="submission" date="2021-01" db="EMBL/GenBank/DDBJ databases">
        <authorList>
            <person name="Corre E."/>
            <person name="Pelletier E."/>
            <person name="Niang G."/>
            <person name="Scheremetjew M."/>
            <person name="Finn R."/>
            <person name="Kale V."/>
            <person name="Holt S."/>
            <person name="Cochrane G."/>
            <person name="Meng A."/>
            <person name="Brown T."/>
            <person name="Cohen L."/>
        </authorList>
    </citation>
    <scope>NUCLEOTIDE SEQUENCE</scope>
    <source>
        <strain evidence="14">CCMP3107</strain>
    </source>
</reference>
<dbReference type="GO" id="GO:0005737">
    <property type="term" value="C:cytoplasm"/>
    <property type="evidence" value="ECO:0007669"/>
    <property type="project" value="UniProtKB-SubCell"/>
</dbReference>
<dbReference type="SUPFAM" id="SSF53271">
    <property type="entry name" value="PRTase-like"/>
    <property type="match status" value="1"/>
</dbReference>
<protein>
    <recommendedName>
        <fullName evidence="7">adenine phosphoribosyltransferase</fullName>
        <ecNumber evidence="7">2.4.2.7</ecNumber>
    </recommendedName>
</protein>
<dbReference type="NCBIfam" id="NF002636">
    <property type="entry name" value="PRK02304.1-5"/>
    <property type="match status" value="1"/>
</dbReference>
<name>A0A7S3UWS1_HETAK</name>
<dbReference type="PANTHER" id="PTHR11776:SF7">
    <property type="entry name" value="PHOSPHORIBOSYLTRANSFERASE DOMAIN-CONTAINING PROTEIN"/>
    <property type="match status" value="1"/>
</dbReference>
<dbReference type="Pfam" id="PF00156">
    <property type="entry name" value="Pribosyltran"/>
    <property type="match status" value="1"/>
</dbReference>
<evidence type="ECO:0000256" key="9">
    <source>
        <dbReference type="ARBA" id="ARBA00022676"/>
    </source>
</evidence>
<comment type="subunit">
    <text evidence="6">Homodimer.</text>
</comment>
<dbReference type="InterPro" id="IPR050120">
    <property type="entry name" value="Adenine_PRTase"/>
</dbReference>
<dbReference type="EC" id="2.4.2.7" evidence="7"/>
<evidence type="ECO:0000313" key="14">
    <source>
        <dbReference type="EMBL" id="CAE0627371.1"/>
    </source>
</evidence>
<dbReference type="HAMAP" id="MF_00004">
    <property type="entry name" value="Aden_phosphoribosyltr"/>
    <property type="match status" value="1"/>
</dbReference>
<evidence type="ECO:0000256" key="7">
    <source>
        <dbReference type="ARBA" id="ARBA00011893"/>
    </source>
</evidence>
<organism evidence="14">
    <name type="scientific">Heterosigma akashiwo</name>
    <name type="common">Chromophytic alga</name>
    <name type="synonym">Heterosigma carterae</name>
    <dbReference type="NCBI Taxonomy" id="2829"/>
    <lineage>
        <taxon>Eukaryota</taxon>
        <taxon>Sar</taxon>
        <taxon>Stramenopiles</taxon>
        <taxon>Ochrophyta</taxon>
        <taxon>Raphidophyceae</taxon>
        <taxon>Chattonellales</taxon>
        <taxon>Chattonellaceae</taxon>
        <taxon>Heterosigma</taxon>
    </lineage>
</organism>
<dbReference type="UniPathway" id="UPA00588">
    <property type="reaction ID" value="UER00646"/>
</dbReference>
<evidence type="ECO:0000256" key="8">
    <source>
        <dbReference type="ARBA" id="ARBA00022490"/>
    </source>
</evidence>
<evidence type="ECO:0000256" key="5">
    <source>
        <dbReference type="ARBA" id="ARBA00008391"/>
    </source>
</evidence>
<comment type="catalytic activity">
    <reaction evidence="1">
        <text>AMP + diphosphate = 5-phospho-alpha-D-ribose 1-diphosphate + adenine</text>
        <dbReference type="Rhea" id="RHEA:16609"/>
        <dbReference type="ChEBI" id="CHEBI:16708"/>
        <dbReference type="ChEBI" id="CHEBI:33019"/>
        <dbReference type="ChEBI" id="CHEBI:58017"/>
        <dbReference type="ChEBI" id="CHEBI:456215"/>
        <dbReference type="EC" id="2.4.2.7"/>
    </reaction>
</comment>
<dbReference type="CDD" id="cd06223">
    <property type="entry name" value="PRTases_typeI"/>
    <property type="match status" value="1"/>
</dbReference>
<evidence type="ECO:0000256" key="6">
    <source>
        <dbReference type="ARBA" id="ARBA00011738"/>
    </source>
</evidence>